<protein>
    <recommendedName>
        <fullName evidence="5">Lipoprotein</fullName>
    </recommendedName>
</protein>
<name>A0ABU9LGI1_9XANT</name>
<keyword evidence="4" id="KW-1185">Reference proteome</keyword>
<dbReference type="Proteomes" id="UP001486626">
    <property type="component" value="Unassembled WGS sequence"/>
</dbReference>
<organism evidence="3 4">
    <name type="scientific">Xanthomonas protegens</name>
    <dbReference type="NCBI Taxonomy" id="3380705"/>
    <lineage>
        <taxon>Bacteria</taxon>
        <taxon>Pseudomonadati</taxon>
        <taxon>Pseudomonadota</taxon>
        <taxon>Gammaproteobacteria</taxon>
        <taxon>Lysobacterales</taxon>
        <taxon>Lysobacteraceae</taxon>
        <taxon>Xanthomonas</taxon>
    </lineage>
</organism>
<reference evidence="3 4" key="1">
    <citation type="journal article" date="2024" name="FEMS Microbiol. Lett.">
        <title>Xanthomonas protegens sp. nov., a novel rice seed-associated bacterium, provides in vivo protection against X. oryzae pv. oryzae, the bacterial leaf blight pathogen.</title>
        <authorList>
            <person name="Rana R."/>
            <person name="Sharma A."/>
            <person name="Madhavan V.N."/>
            <person name="Korpole S."/>
            <person name="Sonti R.V."/>
            <person name="Patel H.K."/>
            <person name="Patil P.B."/>
        </authorList>
    </citation>
    <scope>NUCLEOTIDE SEQUENCE [LARGE SCALE GENOMIC DNA]</scope>
    <source>
        <strain evidence="3 4">PPL118</strain>
    </source>
</reference>
<evidence type="ECO:0000256" key="1">
    <source>
        <dbReference type="SAM" id="MobiDB-lite"/>
    </source>
</evidence>
<comment type="caution">
    <text evidence="3">The sequence shown here is derived from an EMBL/GenBank/DDBJ whole genome shotgun (WGS) entry which is preliminary data.</text>
</comment>
<dbReference type="EMBL" id="JAQJCQ010000017">
    <property type="protein sequence ID" value="MEL4893258.1"/>
    <property type="molecule type" value="Genomic_DNA"/>
</dbReference>
<evidence type="ECO:0008006" key="5">
    <source>
        <dbReference type="Google" id="ProtNLM"/>
    </source>
</evidence>
<feature type="signal peptide" evidence="2">
    <location>
        <begin position="1"/>
        <end position="26"/>
    </location>
</feature>
<keyword evidence="2" id="KW-0732">Signal</keyword>
<sequence length="314" mass="34671">MKTFRIHATLAWMLSLAILGCTQQRAMGQVEPQVAPKRPAAAGHADAIVGFPSAAANAPRPWVPFKVERALGAVCVDRDHVHGSSPVPILRDGYCRGPAPEHMARALLAIPSEVLPSERDTRMADLHNAFYLAAPGLGHRPDFTVAAGNLTIRSFESSDPHKTVYLVWPVKCDGGAASMNCHAGTGRKAYRFGADGVIHDVSADVFPPDPQLSAEDLARQKHHGGSELLLFDDKLPYAATMRWLMEFDPDQPLAEDDPRRVEAYAHFGFVRWNGERFERVDRVTRAQWPCRQVRTGEPACSDYPDDGEDRFVEK</sequence>
<dbReference type="PROSITE" id="PS51257">
    <property type="entry name" value="PROKAR_LIPOPROTEIN"/>
    <property type="match status" value="1"/>
</dbReference>
<evidence type="ECO:0000256" key="2">
    <source>
        <dbReference type="SAM" id="SignalP"/>
    </source>
</evidence>
<feature type="chain" id="PRO_5047103449" description="Lipoprotein" evidence="2">
    <location>
        <begin position="27"/>
        <end position="314"/>
    </location>
</feature>
<evidence type="ECO:0000313" key="4">
    <source>
        <dbReference type="Proteomes" id="UP001486626"/>
    </source>
</evidence>
<accession>A0ABU9LGI1</accession>
<evidence type="ECO:0000313" key="3">
    <source>
        <dbReference type="EMBL" id="MEL4893258.1"/>
    </source>
</evidence>
<proteinExistence type="predicted"/>
<gene>
    <name evidence="3" type="ORF">PIQ37_17685</name>
</gene>
<feature type="region of interest" description="Disordered" evidence="1">
    <location>
        <begin position="295"/>
        <end position="314"/>
    </location>
</feature>